<evidence type="ECO:0000313" key="2">
    <source>
        <dbReference type="Proteomes" id="UP001519349"/>
    </source>
</evidence>
<evidence type="ECO:0000313" key="1">
    <source>
        <dbReference type="EMBL" id="MBP2620723.1"/>
    </source>
</evidence>
<name>A0ABS5AVY2_9STRE</name>
<gene>
    <name evidence="1" type="ORF">DHL47_05110</name>
</gene>
<proteinExistence type="predicted"/>
<organism evidence="1 2">
    <name type="scientific">Streptococcus panodentis</name>
    <dbReference type="NCBI Taxonomy" id="1581472"/>
    <lineage>
        <taxon>Bacteria</taxon>
        <taxon>Bacillati</taxon>
        <taxon>Bacillota</taxon>
        <taxon>Bacilli</taxon>
        <taxon>Lactobacillales</taxon>
        <taxon>Streptococcaceae</taxon>
        <taxon>Streptococcus</taxon>
    </lineage>
</organism>
<dbReference type="Proteomes" id="UP001519349">
    <property type="component" value="Unassembled WGS sequence"/>
</dbReference>
<dbReference type="EMBL" id="QFAY01000008">
    <property type="protein sequence ID" value="MBP2620723.1"/>
    <property type="molecule type" value="Genomic_DNA"/>
</dbReference>
<protein>
    <submittedName>
        <fullName evidence="1">Uncharacterized protein</fullName>
    </submittedName>
</protein>
<sequence>MFKQKSHNCSFAFEPCKISIFFLLENSTDPTFILIQQKNSQTNEKHTKNSYSKTDRTINFSPVQKEKLSQCSLSIAQKVIITIINTKI</sequence>
<keyword evidence="2" id="KW-1185">Reference proteome</keyword>
<reference evidence="1 2" key="1">
    <citation type="submission" date="2018-05" db="EMBL/GenBank/DDBJ databases">
        <title>Draft genome sequence of Streptococcus panodentis CCUG 70867T.</title>
        <authorList>
            <person name="Salva-Serra F."/>
            <person name="Mendez V."/>
            <person name="Jaen-Luchoro D."/>
            <person name="Gonzales-Siles L."/>
            <person name="Karlsson R."/>
            <person name="Engstrom-Jakobsson H."/>
            <person name="Busquets A."/>
            <person name="Gomila M."/>
            <person name="Pineiro-Iglesias B."/>
            <person name="Bennasar-Figueras A."/>
            <person name="Seeger M."/>
            <person name="Moore E."/>
        </authorList>
    </citation>
    <scope>NUCLEOTIDE SEQUENCE [LARGE SCALE GENOMIC DNA]</scope>
    <source>
        <strain evidence="1 2">CCUG 70867</strain>
    </source>
</reference>
<accession>A0ABS5AVY2</accession>
<comment type="caution">
    <text evidence="1">The sequence shown here is derived from an EMBL/GenBank/DDBJ whole genome shotgun (WGS) entry which is preliminary data.</text>
</comment>